<comment type="caution">
    <text evidence="2">The sequence shown here is derived from an EMBL/GenBank/DDBJ whole genome shotgun (WGS) entry which is preliminary data.</text>
</comment>
<dbReference type="AlphaFoldDB" id="A0AAV4IQ06"/>
<protein>
    <submittedName>
        <fullName evidence="2">Pol polyprotein</fullName>
    </submittedName>
</protein>
<feature type="domain" description="Reverse transcriptase" evidence="1">
    <location>
        <begin position="3"/>
        <end position="50"/>
    </location>
</feature>
<dbReference type="Gene3D" id="3.30.70.270">
    <property type="match status" value="2"/>
</dbReference>
<evidence type="ECO:0000313" key="3">
    <source>
        <dbReference type="Proteomes" id="UP000762676"/>
    </source>
</evidence>
<dbReference type="Proteomes" id="UP000762676">
    <property type="component" value="Unassembled WGS sequence"/>
</dbReference>
<dbReference type="EMBL" id="BMAT01009642">
    <property type="protein sequence ID" value="GFS11066.1"/>
    <property type="molecule type" value="Genomic_DNA"/>
</dbReference>
<dbReference type="InterPro" id="IPR000477">
    <property type="entry name" value="RT_dom"/>
</dbReference>
<dbReference type="InterPro" id="IPR051320">
    <property type="entry name" value="Viral_Replic_Matur_Polypro"/>
</dbReference>
<accession>A0AAV4IQ06</accession>
<dbReference type="Pfam" id="PF00078">
    <property type="entry name" value="RVT_1"/>
    <property type="match status" value="1"/>
</dbReference>
<dbReference type="InterPro" id="IPR043502">
    <property type="entry name" value="DNA/RNA_pol_sf"/>
</dbReference>
<organism evidence="2 3">
    <name type="scientific">Elysia marginata</name>
    <dbReference type="NCBI Taxonomy" id="1093978"/>
    <lineage>
        <taxon>Eukaryota</taxon>
        <taxon>Metazoa</taxon>
        <taxon>Spiralia</taxon>
        <taxon>Lophotrochozoa</taxon>
        <taxon>Mollusca</taxon>
        <taxon>Gastropoda</taxon>
        <taxon>Heterobranchia</taxon>
        <taxon>Euthyneura</taxon>
        <taxon>Panpulmonata</taxon>
        <taxon>Sacoglossa</taxon>
        <taxon>Placobranchoidea</taxon>
        <taxon>Plakobranchidae</taxon>
        <taxon>Elysia</taxon>
    </lineage>
</organism>
<gene>
    <name evidence="2" type="ORF">ElyMa_004826400</name>
</gene>
<dbReference type="PANTHER" id="PTHR33064">
    <property type="entry name" value="POL PROTEIN"/>
    <property type="match status" value="1"/>
</dbReference>
<proteinExistence type="predicted"/>
<evidence type="ECO:0000259" key="1">
    <source>
        <dbReference type="Pfam" id="PF00078"/>
    </source>
</evidence>
<sequence>MIIVIHSASKEGHISCIREVLERLRRAGLTAKPSKCKLAFPEVKFLGHVIGGGRVMPTIGKVEYTRNAALPKTKKQLRSFLGLASFYRRYVPNFSAIVSPLTDATKKGMPNKICWTEKQGKEGADIRTCAQTSVLREAFYFVYRC</sequence>
<evidence type="ECO:0000313" key="2">
    <source>
        <dbReference type="EMBL" id="GFS11066.1"/>
    </source>
</evidence>
<keyword evidence="3" id="KW-1185">Reference proteome</keyword>
<dbReference type="PANTHER" id="PTHR33064:SF29">
    <property type="entry name" value="PEPTIDASE A2 DOMAIN-CONTAINING PROTEIN-RELATED"/>
    <property type="match status" value="1"/>
</dbReference>
<dbReference type="SUPFAM" id="SSF56672">
    <property type="entry name" value="DNA/RNA polymerases"/>
    <property type="match status" value="1"/>
</dbReference>
<dbReference type="InterPro" id="IPR043128">
    <property type="entry name" value="Rev_trsase/Diguanyl_cyclase"/>
</dbReference>
<name>A0AAV4IQ06_9GAST</name>
<reference evidence="2 3" key="1">
    <citation type="journal article" date="2021" name="Elife">
        <title>Chloroplast acquisition without the gene transfer in kleptoplastic sea slugs, Plakobranchus ocellatus.</title>
        <authorList>
            <person name="Maeda T."/>
            <person name="Takahashi S."/>
            <person name="Yoshida T."/>
            <person name="Shimamura S."/>
            <person name="Takaki Y."/>
            <person name="Nagai Y."/>
            <person name="Toyoda A."/>
            <person name="Suzuki Y."/>
            <person name="Arimoto A."/>
            <person name="Ishii H."/>
            <person name="Satoh N."/>
            <person name="Nishiyama T."/>
            <person name="Hasebe M."/>
            <person name="Maruyama T."/>
            <person name="Minagawa J."/>
            <person name="Obokata J."/>
            <person name="Shigenobu S."/>
        </authorList>
    </citation>
    <scope>NUCLEOTIDE SEQUENCE [LARGE SCALE GENOMIC DNA]</scope>
</reference>